<dbReference type="EMBL" id="SRYD01000082">
    <property type="protein sequence ID" value="TGY68959.1"/>
    <property type="molecule type" value="Genomic_DNA"/>
</dbReference>
<evidence type="ECO:0000313" key="1">
    <source>
        <dbReference type="EMBL" id="TGY68959.1"/>
    </source>
</evidence>
<dbReference type="Proteomes" id="UP000306630">
    <property type="component" value="Unassembled WGS sequence"/>
</dbReference>
<evidence type="ECO:0000313" key="2">
    <source>
        <dbReference type="Proteomes" id="UP000306630"/>
    </source>
</evidence>
<proteinExistence type="predicted"/>
<dbReference type="RefSeq" id="WP_135993958.1">
    <property type="nucleotide sequence ID" value="NZ_SRYD01000082.1"/>
</dbReference>
<comment type="caution">
    <text evidence="1">The sequence shown here is derived from an EMBL/GenBank/DDBJ whole genome shotgun (WGS) entry which is preliminary data.</text>
</comment>
<name>A0A4V3RSX5_9BACT</name>
<organism evidence="1 2">
    <name type="scientific">Muribaculum intestinale</name>
    <dbReference type="NCBI Taxonomy" id="1796646"/>
    <lineage>
        <taxon>Bacteria</taxon>
        <taxon>Pseudomonadati</taxon>
        <taxon>Bacteroidota</taxon>
        <taxon>Bacteroidia</taxon>
        <taxon>Bacteroidales</taxon>
        <taxon>Muribaculaceae</taxon>
        <taxon>Muribaculum</taxon>
    </lineage>
</organism>
<accession>A0A4V3RSX5</accession>
<dbReference type="AlphaFoldDB" id="A0A4V3RSX5"/>
<reference evidence="1 2" key="1">
    <citation type="submission" date="2019-04" db="EMBL/GenBank/DDBJ databases">
        <title>Microbes associate with the intestines of laboratory mice.</title>
        <authorList>
            <person name="Navarre W."/>
            <person name="Wong E."/>
            <person name="Huang K."/>
            <person name="Tropini C."/>
            <person name="Ng K."/>
            <person name="Yu B."/>
        </authorList>
    </citation>
    <scope>NUCLEOTIDE SEQUENCE [LARGE SCALE GENOMIC DNA]</scope>
    <source>
        <strain evidence="1 2">NM06_A21</strain>
    </source>
</reference>
<gene>
    <name evidence="1" type="ORF">E5333_14450</name>
</gene>
<sequence>MFQLFKYCPSNSAFDLASPAEGKMFKRNSYNDISADALAYSLYKYAESVGYMQFRVSDLYDVETKHGPVLEFGIGKIEFEKALRTLNSANNRLLIAELNMGLDHITLRDDLSTLSIVEQML</sequence>
<protein>
    <submittedName>
        <fullName evidence="1">Uncharacterized protein</fullName>
    </submittedName>
</protein>